<keyword evidence="1" id="KW-0472">Membrane</keyword>
<feature type="transmembrane region" description="Helical" evidence="1">
    <location>
        <begin position="16"/>
        <end position="34"/>
    </location>
</feature>
<reference evidence="2 3" key="1">
    <citation type="submission" date="2015-07" db="EMBL/GenBank/DDBJ databases">
        <authorList>
            <consortium name="Pathogen Informatics"/>
        </authorList>
    </citation>
    <scope>NUCLEOTIDE SEQUENCE [LARGE SCALE GENOMIC DNA]</scope>
    <source>
        <strain evidence="2 3">A51</strain>
    </source>
</reference>
<name>A0A655PWV2_VIBCL</name>
<keyword evidence="1" id="KW-0812">Transmembrane</keyword>
<evidence type="ECO:0000313" key="3">
    <source>
        <dbReference type="Proteomes" id="UP000044806"/>
    </source>
</evidence>
<dbReference type="AlphaFoldDB" id="A0A655PWV2"/>
<accession>A0A655PWV2</accession>
<sequence>MLSGCVLPAAKRALKPLAMVLAMISSTVGPTAVVTKSVLIIRSIKASLALLTAVTWLTVSILHSLPTTLTLYSC</sequence>
<keyword evidence="1" id="KW-1133">Transmembrane helix</keyword>
<evidence type="ECO:0000313" key="2">
    <source>
        <dbReference type="EMBL" id="CSA31198.1"/>
    </source>
</evidence>
<dbReference type="Proteomes" id="UP000044806">
    <property type="component" value="Unassembled WGS sequence"/>
</dbReference>
<feature type="transmembrane region" description="Helical" evidence="1">
    <location>
        <begin position="46"/>
        <end position="65"/>
    </location>
</feature>
<dbReference type="EMBL" id="CWOW01000005">
    <property type="protein sequence ID" value="CSA31198.1"/>
    <property type="molecule type" value="Genomic_DNA"/>
</dbReference>
<organism evidence="2 3">
    <name type="scientific">Vibrio cholerae</name>
    <dbReference type="NCBI Taxonomy" id="666"/>
    <lineage>
        <taxon>Bacteria</taxon>
        <taxon>Pseudomonadati</taxon>
        <taxon>Pseudomonadota</taxon>
        <taxon>Gammaproteobacteria</taxon>
        <taxon>Vibrionales</taxon>
        <taxon>Vibrionaceae</taxon>
        <taxon>Vibrio</taxon>
    </lineage>
</organism>
<protein>
    <submittedName>
        <fullName evidence="2">Uncharacterized protein</fullName>
    </submittedName>
</protein>
<gene>
    <name evidence="2" type="ORF">ERS013165_01278</name>
</gene>
<proteinExistence type="predicted"/>
<evidence type="ECO:0000256" key="1">
    <source>
        <dbReference type="SAM" id="Phobius"/>
    </source>
</evidence>